<feature type="compositionally biased region" description="Low complexity" evidence="11">
    <location>
        <begin position="18"/>
        <end position="35"/>
    </location>
</feature>
<sequence>MAQSAGTNDVESEHRVTVDPATTDPTGPDPTVADPIARQQPSRMPYHRYQPFHQQFRVDLPDRQWPSRHIEAAPRWCAVDLRDGNQALIDPMSPERKRRMFQLLVQMGYKEIEVGFPSASQTDYDFVRQLIEQDLIPDDVTIQVLTQCREHLIDRTFESLRGAKRAIVHFYNSTSTLQRRVVFGLDRAGITDIATQGARLCRKYAEIHTPDTDVFYEYSPESYTGTELEYALEVCAAVIEVVDPTPTRPLIINLPATVEMATPNVYADSIEWMHRRLPRRDSLVLSLHPHNDRGTGVAAAELGLLAGADRVEGCLFGNGERTGNVDLVTLGLNLFSQGVDPQIDFSRIDEIKRAVEYCNQLPVHERHPYAGDLVYTAFSGSHQDAIKKGFDALHADAAAAGVPVDDFAWAVPYLPIDPKDLGRTYEAVIRVNSQSGKGGVAYIMKSEHQLDLPRRLQIEFSGVVQQVTDHDGGEVDPATMWDIFAGHYLVDYQTAPVVALADYTIGTTEGKVEISAQVDFGGERRALTAVGNGPIDAYVNALQSLGVAVRVLDYHEHALSSGGDAQAAAYVECEVDGRTVWGVGMDANIVTASVKAVTGAVNRARH</sequence>
<feature type="binding site" evidence="10">
    <location>
        <position position="288"/>
    </location>
    <ligand>
        <name>Mg(2+)</name>
        <dbReference type="ChEBI" id="CHEBI:18420"/>
    </ligand>
</feature>
<feature type="region of interest" description="Regulatory domain" evidence="10">
    <location>
        <begin position="491"/>
        <end position="606"/>
    </location>
</feature>
<dbReference type="STRING" id="47866.GA0074694_0992"/>
<dbReference type="NCBIfam" id="NF002991">
    <property type="entry name" value="PRK03739.1"/>
    <property type="match status" value="1"/>
</dbReference>
<reference evidence="14" key="1">
    <citation type="submission" date="2016-06" db="EMBL/GenBank/DDBJ databases">
        <authorList>
            <person name="Varghese N."/>
        </authorList>
    </citation>
    <scope>NUCLEOTIDE SEQUENCE [LARGE SCALE GENOMIC DNA]</scope>
    <source>
        <strain evidence="14">DSM 46123</strain>
    </source>
</reference>
<evidence type="ECO:0000259" key="12">
    <source>
        <dbReference type="PROSITE" id="PS50991"/>
    </source>
</evidence>
<protein>
    <recommendedName>
        <fullName evidence="4 10">2-isopropylmalate synthase</fullName>
        <ecNumber evidence="4 10">2.3.3.13</ecNumber>
    </recommendedName>
    <alternativeName>
        <fullName evidence="10">Alpha-IPM synthase</fullName>
    </alternativeName>
    <alternativeName>
        <fullName evidence="10">Alpha-isopropylmalate synthase</fullName>
    </alternativeName>
</protein>
<dbReference type="Gene3D" id="3.20.20.70">
    <property type="entry name" value="Aldolase class I"/>
    <property type="match status" value="1"/>
</dbReference>
<comment type="cofactor">
    <cofactor evidence="10">
        <name>Mg(2+)</name>
        <dbReference type="ChEBI" id="CHEBI:18420"/>
    </cofactor>
</comment>
<keyword evidence="7 10" id="KW-0808">Transferase</keyword>
<dbReference type="SUPFAM" id="SSF89000">
    <property type="entry name" value="post-HMGL domain-like"/>
    <property type="match status" value="1"/>
</dbReference>
<dbReference type="FunFam" id="3.20.20.70:FF:000045">
    <property type="entry name" value="2-isopropylmalate synthase"/>
    <property type="match status" value="1"/>
</dbReference>
<evidence type="ECO:0000256" key="1">
    <source>
        <dbReference type="ARBA" id="ARBA00000064"/>
    </source>
</evidence>
<dbReference type="Pfam" id="PF00682">
    <property type="entry name" value="HMGL-like"/>
    <property type="match status" value="1"/>
</dbReference>
<comment type="pathway">
    <text evidence="2 10">Amino-acid biosynthesis; L-leucine biosynthesis; L-leucine from 3-methyl-2-oxobutanoate: step 1/4.</text>
</comment>
<evidence type="ECO:0000256" key="7">
    <source>
        <dbReference type="ARBA" id="ARBA00022679"/>
    </source>
</evidence>
<comment type="subcellular location">
    <subcellularLocation>
        <location evidence="10">Cytoplasm</location>
    </subcellularLocation>
</comment>
<comment type="catalytic activity">
    <reaction evidence="1 10">
        <text>3-methyl-2-oxobutanoate + acetyl-CoA + H2O = (2S)-2-isopropylmalate + CoA + H(+)</text>
        <dbReference type="Rhea" id="RHEA:21524"/>
        <dbReference type="ChEBI" id="CHEBI:1178"/>
        <dbReference type="ChEBI" id="CHEBI:11851"/>
        <dbReference type="ChEBI" id="CHEBI:15377"/>
        <dbReference type="ChEBI" id="CHEBI:15378"/>
        <dbReference type="ChEBI" id="CHEBI:57287"/>
        <dbReference type="ChEBI" id="CHEBI:57288"/>
        <dbReference type="EC" id="2.3.3.13"/>
    </reaction>
</comment>
<dbReference type="Pfam" id="PF08502">
    <property type="entry name" value="LeuA_dimer"/>
    <property type="match status" value="1"/>
</dbReference>
<dbReference type="PANTHER" id="PTHR46911:SF1">
    <property type="entry name" value="2-ISOPROPYLMALATE SYNTHASE"/>
    <property type="match status" value="1"/>
</dbReference>
<comment type="function">
    <text evidence="10">Catalyzes the condensation of the acetyl group of acetyl-CoA with 3-methyl-2-oxobutanoate (2-ketoisovalerate) to form 3-carboxy-3-hydroxy-4-methylpentanoate (2-isopropylmalate).</text>
</comment>
<dbReference type="UniPathway" id="UPA00048">
    <property type="reaction ID" value="UER00070"/>
</dbReference>
<dbReference type="SUPFAM" id="SSF110921">
    <property type="entry name" value="2-isopropylmalate synthase LeuA, allosteric (dimerisation) domain"/>
    <property type="match status" value="1"/>
</dbReference>
<evidence type="ECO:0000256" key="11">
    <source>
        <dbReference type="SAM" id="MobiDB-lite"/>
    </source>
</evidence>
<dbReference type="Gene3D" id="3.30.160.270">
    <property type="match status" value="1"/>
</dbReference>
<dbReference type="GO" id="GO:0003985">
    <property type="term" value="F:acetyl-CoA C-acetyltransferase activity"/>
    <property type="evidence" value="ECO:0007669"/>
    <property type="project" value="UniProtKB-UniRule"/>
</dbReference>
<feature type="binding site" evidence="10">
    <location>
        <position position="83"/>
    </location>
    <ligand>
        <name>Mg(2+)</name>
        <dbReference type="ChEBI" id="CHEBI:18420"/>
    </ligand>
</feature>
<dbReference type="InterPro" id="IPR013785">
    <property type="entry name" value="Aldolase_TIM"/>
</dbReference>
<comment type="subunit">
    <text evidence="10">Homodimer.</text>
</comment>
<keyword evidence="10" id="KW-0963">Cytoplasm</keyword>
<feature type="binding site" evidence="10">
    <location>
        <position position="324"/>
    </location>
    <ligand>
        <name>Mg(2+)</name>
        <dbReference type="ChEBI" id="CHEBI:18420"/>
    </ligand>
</feature>
<dbReference type="GO" id="GO:0009098">
    <property type="term" value="P:L-leucine biosynthetic process"/>
    <property type="evidence" value="ECO:0007669"/>
    <property type="project" value="UniProtKB-UniRule"/>
</dbReference>
<dbReference type="PROSITE" id="PS00815">
    <property type="entry name" value="AIPM_HOMOCIT_SYNTH_1"/>
    <property type="match status" value="1"/>
</dbReference>
<dbReference type="EMBL" id="FMHU01000001">
    <property type="protein sequence ID" value="SCL14961.1"/>
    <property type="molecule type" value="Genomic_DNA"/>
</dbReference>
<dbReference type="CDD" id="cd07942">
    <property type="entry name" value="DRE_TIM_LeuA"/>
    <property type="match status" value="1"/>
</dbReference>
<proteinExistence type="inferred from homology"/>
<dbReference type="GO" id="GO:0003852">
    <property type="term" value="F:2-isopropylmalate synthase activity"/>
    <property type="evidence" value="ECO:0007669"/>
    <property type="project" value="UniProtKB-UniRule"/>
</dbReference>
<keyword evidence="10" id="KW-0460">Magnesium</keyword>
<dbReference type="Proteomes" id="UP000198906">
    <property type="component" value="Unassembled WGS sequence"/>
</dbReference>
<dbReference type="Pfam" id="PF22615">
    <property type="entry name" value="IPMS_D2"/>
    <property type="match status" value="1"/>
</dbReference>
<evidence type="ECO:0000256" key="9">
    <source>
        <dbReference type="ARBA" id="ARBA00023304"/>
    </source>
</evidence>
<keyword evidence="8 10" id="KW-0479">Metal-binding</keyword>
<name>A0A1C6RDC5_9ACTN</name>
<dbReference type="PROSITE" id="PS50991">
    <property type="entry name" value="PYR_CT"/>
    <property type="match status" value="1"/>
</dbReference>
<dbReference type="InterPro" id="IPR002034">
    <property type="entry name" value="AIPM/Hcit_synth_CS"/>
</dbReference>
<dbReference type="PANTHER" id="PTHR46911">
    <property type="match status" value="1"/>
</dbReference>
<dbReference type="SMART" id="SM00917">
    <property type="entry name" value="LeuA_dimer"/>
    <property type="match status" value="1"/>
</dbReference>
<keyword evidence="5 10" id="KW-0432">Leucine biosynthesis</keyword>
<dbReference type="InterPro" id="IPR039371">
    <property type="entry name" value="LeuA_N_DRE-TIM"/>
</dbReference>
<evidence type="ECO:0000313" key="13">
    <source>
        <dbReference type="EMBL" id="SCL14961.1"/>
    </source>
</evidence>
<evidence type="ECO:0000256" key="8">
    <source>
        <dbReference type="ARBA" id="ARBA00022723"/>
    </source>
</evidence>
<feature type="domain" description="Pyruvate carboxyltransferase" evidence="12">
    <location>
        <begin position="74"/>
        <end position="349"/>
    </location>
</feature>
<comment type="similarity">
    <text evidence="3 10">Belongs to the alpha-IPM synthase/homocitrate synthase family. LeuA type 2 subfamily.</text>
</comment>
<dbReference type="NCBIfam" id="TIGR00970">
    <property type="entry name" value="leuA_yeast"/>
    <property type="match status" value="1"/>
</dbReference>
<dbReference type="InterPro" id="IPR005668">
    <property type="entry name" value="IPM_Synthase"/>
</dbReference>
<evidence type="ECO:0000256" key="10">
    <source>
        <dbReference type="HAMAP-Rule" id="MF_00572"/>
    </source>
</evidence>
<evidence type="ECO:0000313" key="14">
    <source>
        <dbReference type="Proteomes" id="UP000198906"/>
    </source>
</evidence>
<dbReference type="GO" id="GO:0000287">
    <property type="term" value="F:magnesium ion binding"/>
    <property type="evidence" value="ECO:0007669"/>
    <property type="project" value="UniProtKB-UniRule"/>
</dbReference>
<dbReference type="GO" id="GO:0005737">
    <property type="term" value="C:cytoplasm"/>
    <property type="evidence" value="ECO:0007669"/>
    <property type="project" value="UniProtKB-SubCell"/>
</dbReference>
<gene>
    <name evidence="10" type="primary">leuA</name>
    <name evidence="13" type="ORF">GA0074694_0992</name>
</gene>
<dbReference type="InterPro" id="IPR013709">
    <property type="entry name" value="2-isopropylmalate_synth_dimer"/>
</dbReference>
<evidence type="ECO:0000256" key="4">
    <source>
        <dbReference type="ARBA" id="ARBA00012973"/>
    </source>
</evidence>
<evidence type="ECO:0000256" key="3">
    <source>
        <dbReference type="ARBA" id="ARBA00009767"/>
    </source>
</evidence>
<evidence type="ECO:0000256" key="6">
    <source>
        <dbReference type="ARBA" id="ARBA00022605"/>
    </source>
</evidence>
<feature type="binding site" evidence="10">
    <location>
        <position position="290"/>
    </location>
    <ligand>
        <name>Mg(2+)</name>
        <dbReference type="ChEBI" id="CHEBI:18420"/>
    </ligand>
</feature>
<evidence type="ECO:0000256" key="2">
    <source>
        <dbReference type="ARBA" id="ARBA00004689"/>
    </source>
</evidence>
<dbReference type="InterPro" id="IPR054692">
    <property type="entry name" value="LeuA-like_post-cat"/>
</dbReference>
<keyword evidence="6 10" id="KW-0028">Amino-acid biosynthesis</keyword>
<dbReference type="HAMAP" id="MF_00572">
    <property type="entry name" value="LeuA_type2"/>
    <property type="match status" value="1"/>
</dbReference>
<dbReference type="InterPro" id="IPR000891">
    <property type="entry name" value="PYR_CT"/>
</dbReference>
<dbReference type="InterPro" id="IPR036230">
    <property type="entry name" value="LeuA_allosteric_dom_sf"/>
</dbReference>
<keyword evidence="14" id="KW-1185">Reference proteome</keyword>
<keyword evidence="9 10" id="KW-0100">Branched-chain amino acid biosynthesis</keyword>
<dbReference type="SUPFAM" id="SSF51569">
    <property type="entry name" value="Aldolase"/>
    <property type="match status" value="1"/>
</dbReference>
<organism evidence="13 14">
    <name type="scientific">Micromonospora inyonensis</name>
    <dbReference type="NCBI Taxonomy" id="47866"/>
    <lineage>
        <taxon>Bacteria</taxon>
        <taxon>Bacillati</taxon>
        <taxon>Actinomycetota</taxon>
        <taxon>Actinomycetes</taxon>
        <taxon>Micromonosporales</taxon>
        <taxon>Micromonosporaceae</taxon>
        <taxon>Micromonospora</taxon>
    </lineage>
</organism>
<dbReference type="EC" id="2.3.3.13" evidence="4 10"/>
<dbReference type="AlphaFoldDB" id="A0A1C6RDC5"/>
<evidence type="ECO:0000256" key="5">
    <source>
        <dbReference type="ARBA" id="ARBA00022430"/>
    </source>
</evidence>
<feature type="region of interest" description="Disordered" evidence="11">
    <location>
        <begin position="1"/>
        <end position="37"/>
    </location>
</feature>
<dbReference type="PROSITE" id="PS00816">
    <property type="entry name" value="AIPM_HOMOCIT_SYNTH_2"/>
    <property type="match status" value="1"/>
</dbReference>
<accession>A0A1C6RDC5</accession>